<evidence type="ECO:0000259" key="1">
    <source>
        <dbReference type="PROSITE" id="PS50097"/>
    </source>
</evidence>
<gene>
    <name evidence="2" type="ORF">PVAND_008582</name>
</gene>
<dbReference type="PROSITE" id="PS50097">
    <property type="entry name" value="BTB"/>
    <property type="match status" value="1"/>
</dbReference>
<comment type="caution">
    <text evidence="2">The sequence shown here is derived from an EMBL/GenBank/DDBJ whole genome shotgun (WGS) entry which is preliminary data.</text>
</comment>
<protein>
    <recommendedName>
        <fullName evidence="1">BTB domain-containing protein</fullName>
    </recommendedName>
</protein>
<evidence type="ECO:0000313" key="3">
    <source>
        <dbReference type="Proteomes" id="UP001107558"/>
    </source>
</evidence>
<organism evidence="2 3">
    <name type="scientific">Polypedilum vanderplanki</name>
    <name type="common">Sleeping chironomid midge</name>
    <dbReference type="NCBI Taxonomy" id="319348"/>
    <lineage>
        <taxon>Eukaryota</taxon>
        <taxon>Metazoa</taxon>
        <taxon>Ecdysozoa</taxon>
        <taxon>Arthropoda</taxon>
        <taxon>Hexapoda</taxon>
        <taxon>Insecta</taxon>
        <taxon>Pterygota</taxon>
        <taxon>Neoptera</taxon>
        <taxon>Endopterygota</taxon>
        <taxon>Diptera</taxon>
        <taxon>Nematocera</taxon>
        <taxon>Chironomoidea</taxon>
        <taxon>Chironomidae</taxon>
        <taxon>Chironominae</taxon>
        <taxon>Polypedilum</taxon>
        <taxon>Polypedilum</taxon>
    </lineage>
</organism>
<proteinExistence type="predicted"/>
<keyword evidence="3" id="KW-1185">Reference proteome</keyword>
<feature type="domain" description="BTB" evidence="1">
    <location>
        <begin position="7"/>
        <end position="61"/>
    </location>
</feature>
<dbReference type="AlphaFoldDB" id="A0A9J6CAE9"/>
<dbReference type="OrthoDB" id="2160519at2759"/>
<accession>A0A9J6CAE9</accession>
<evidence type="ECO:0000313" key="2">
    <source>
        <dbReference type="EMBL" id="KAG5678967.1"/>
    </source>
</evidence>
<dbReference type="SUPFAM" id="SSF54695">
    <property type="entry name" value="POZ domain"/>
    <property type="match status" value="1"/>
</dbReference>
<dbReference type="Proteomes" id="UP001107558">
    <property type="component" value="Chromosome 2"/>
</dbReference>
<dbReference type="EMBL" id="JADBJN010000002">
    <property type="protein sequence ID" value="KAG5678967.1"/>
    <property type="molecule type" value="Genomic_DNA"/>
</dbReference>
<dbReference type="Gene3D" id="3.30.710.10">
    <property type="entry name" value="Potassium Channel Kv1.1, Chain A"/>
    <property type="match status" value="1"/>
</dbReference>
<dbReference type="InterPro" id="IPR011333">
    <property type="entry name" value="SKP1/BTB/POZ_sf"/>
</dbReference>
<sequence>MENDDFKDFTIKIGSMEFKAHKFVLVARSPTFANIIKENVHAEYLNLLDISADIFQLSIKFKNDQLRQKSFEKIKKILDFIEIDDNLPFEPGKLEELIEIKKKEQMMRKIEENVRNDLIQQ</sequence>
<dbReference type="Pfam" id="PF00651">
    <property type="entry name" value="BTB"/>
    <property type="match status" value="1"/>
</dbReference>
<reference evidence="2" key="1">
    <citation type="submission" date="2021-03" db="EMBL/GenBank/DDBJ databases">
        <title>Chromosome level genome of the anhydrobiotic midge Polypedilum vanderplanki.</title>
        <authorList>
            <person name="Yoshida Y."/>
            <person name="Kikawada T."/>
            <person name="Gusev O."/>
        </authorList>
    </citation>
    <scope>NUCLEOTIDE SEQUENCE</scope>
    <source>
        <strain evidence="2">NIAS01</strain>
        <tissue evidence="2">Whole body or cell culture</tissue>
    </source>
</reference>
<dbReference type="CDD" id="cd18186">
    <property type="entry name" value="BTB_POZ_ZBTB_KLHL-like"/>
    <property type="match status" value="1"/>
</dbReference>
<name>A0A9J6CAE9_POLVA</name>
<dbReference type="InterPro" id="IPR000210">
    <property type="entry name" value="BTB/POZ_dom"/>
</dbReference>